<proteinExistence type="predicted"/>
<feature type="compositionally biased region" description="Basic and acidic residues" evidence="1">
    <location>
        <begin position="431"/>
        <end position="455"/>
    </location>
</feature>
<gene>
    <name evidence="2" type="ORF">BN10_130050</name>
</gene>
<protein>
    <submittedName>
        <fullName evidence="2">Uncharacterized protein</fullName>
    </submittedName>
</protein>
<comment type="caution">
    <text evidence="2">The sequence shown here is derived from an EMBL/GenBank/DDBJ whole genome shotgun (WGS) entry which is preliminary data.</text>
</comment>
<dbReference type="STRING" id="1193181.BN10_130050"/>
<feature type="region of interest" description="Disordered" evidence="1">
    <location>
        <begin position="493"/>
        <end position="523"/>
    </location>
</feature>
<feature type="compositionally biased region" description="Basic and acidic residues" evidence="1">
    <location>
        <begin position="283"/>
        <end position="305"/>
    </location>
</feature>
<keyword evidence="3" id="KW-1185">Reference proteome</keyword>
<evidence type="ECO:0000313" key="3">
    <source>
        <dbReference type="Proteomes" id="UP000013167"/>
    </source>
</evidence>
<accession>N0DZY8</accession>
<dbReference type="AlphaFoldDB" id="N0DZY8"/>
<sequence length="602" mass="63988">MLAEGGEPGVEVASQPRHLGSTGRHGILLPGQCGCPQERQEGGRSHEGDFAVEGPFVEGRIAGQGRGEHGIARHETHDELGGGLEGRPVLLARQPGHVGPERPRVIGEQVVASLLVEPVRLGVEEGHHRCLRVDHELAVAGKSDHDVGAHHRPVDGGRAHLLLEVAAREHAGQLEHPAQLHLTPRSAHGRGAQRPDQIGRGPRQLARAALDPPQCLVDRPELLRPLPLQPAHLGLHPPQRVAQRCQQGGGLLVLRQRGLQVIDPLPQQCCLGGRGGEARGIPHPRDEKADEPRAGGEDRDDRNLHAPDSGTTHRQSWSGAQQHNGQGEHHQADEGVENLPGPGAGERSRESARAEPERGEPRDRRDPGTGGKPPATGDPVLVGDVAEHEHGVEVDVRVEEGERERGGDDRSPGAARGLPAAERARVTCRPQRADPEPREVCRAEPFHARQDRRMVADQSTEACGADDDEEQVGKGTDRDDHCDVIAGQALTEDPGVLGADGDDQAEAGQQAGEQVGGEHVANGKEKATVAGETLLRLARHQQVLLAEARADLDESPGRAPLPSATATAAACSGRHCRWCGSTSRTTCRPPIWPPGVSAQAAG</sequence>
<dbReference type="HOGENOM" id="CLU_453358_0_0_11"/>
<feature type="compositionally biased region" description="Basic and acidic residues" evidence="1">
    <location>
        <begin position="385"/>
        <end position="411"/>
    </location>
</feature>
<feature type="region of interest" description="Disordered" evidence="1">
    <location>
        <begin position="1"/>
        <end position="51"/>
    </location>
</feature>
<evidence type="ECO:0000256" key="1">
    <source>
        <dbReference type="SAM" id="MobiDB-lite"/>
    </source>
</evidence>
<dbReference type="Proteomes" id="UP000013167">
    <property type="component" value="Unassembled WGS sequence"/>
</dbReference>
<feature type="compositionally biased region" description="Basic and acidic residues" evidence="1">
    <location>
        <begin position="346"/>
        <end position="367"/>
    </location>
</feature>
<evidence type="ECO:0000313" key="2">
    <source>
        <dbReference type="EMBL" id="CCH69036.1"/>
    </source>
</evidence>
<feature type="compositionally biased region" description="Basic and acidic residues" evidence="1">
    <location>
        <begin position="38"/>
        <end position="49"/>
    </location>
</feature>
<name>N0DZY8_9MICO</name>
<feature type="region of interest" description="Disordered" evidence="1">
    <location>
        <begin position="267"/>
        <end position="478"/>
    </location>
</feature>
<dbReference type="EMBL" id="CAIZ01000035">
    <property type="protein sequence ID" value="CCH69036.1"/>
    <property type="molecule type" value="Genomic_DNA"/>
</dbReference>
<feature type="compositionally biased region" description="Polar residues" evidence="1">
    <location>
        <begin position="309"/>
        <end position="325"/>
    </location>
</feature>
<reference evidence="2 3" key="1">
    <citation type="journal article" date="2013" name="ISME J.">
        <title>A metabolic model for members of the genus Tetrasphaera involved in enhanced biological phosphorus removal.</title>
        <authorList>
            <person name="Kristiansen R."/>
            <person name="Nguyen H.T.T."/>
            <person name="Saunders A.M."/>
            <person name="Nielsen J.L."/>
            <person name="Wimmer R."/>
            <person name="Le V.Q."/>
            <person name="McIlroy S.J."/>
            <person name="Petrovski S."/>
            <person name="Seviour R.J."/>
            <person name="Calteau A."/>
            <person name="Nielsen K.L."/>
            <person name="Nielsen P.H."/>
        </authorList>
    </citation>
    <scope>NUCLEOTIDE SEQUENCE [LARGE SCALE GENOMIC DNA]</scope>
    <source>
        <strain evidence="2 3">Lp2</strain>
    </source>
</reference>
<organism evidence="2 3">
    <name type="scientific">Phycicoccus elongatus Lp2</name>
    <dbReference type="NCBI Taxonomy" id="1193181"/>
    <lineage>
        <taxon>Bacteria</taxon>
        <taxon>Bacillati</taxon>
        <taxon>Actinomycetota</taxon>
        <taxon>Actinomycetes</taxon>
        <taxon>Micrococcales</taxon>
        <taxon>Intrasporangiaceae</taxon>
        <taxon>Phycicoccus</taxon>
    </lineage>
</organism>